<reference evidence="20" key="1">
    <citation type="submission" date="2021-04" db="EMBL/GenBank/DDBJ databases">
        <authorList>
            <consortium name="Molecular Ecology Group"/>
        </authorList>
    </citation>
    <scope>NUCLEOTIDE SEQUENCE</scope>
</reference>
<evidence type="ECO:0000256" key="15">
    <source>
        <dbReference type="ARBA" id="ARBA00023273"/>
    </source>
</evidence>
<dbReference type="PANTHER" id="PTHR32546">
    <property type="entry name" value="G-PROTEIN COUPLED RECEPTOR 158-RELATED"/>
    <property type="match status" value="1"/>
</dbReference>
<keyword evidence="9 18" id="KW-0472">Membrane</keyword>
<protein>
    <recommendedName>
        <fullName evidence="19">G-protein coupled receptors family 3 profile domain-containing protein</fullName>
    </recommendedName>
</protein>
<dbReference type="AlphaFoldDB" id="A0A8S3ZH40"/>
<feature type="region of interest" description="Disordered" evidence="17">
    <location>
        <begin position="52"/>
        <end position="74"/>
    </location>
</feature>
<keyword evidence="21" id="KW-1185">Reference proteome</keyword>
<dbReference type="InterPro" id="IPR054714">
    <property type="entry name" value="GPR158_179_extracellular"/>
</dbReference>
<evidence type="ECO:0000256" key="12">
    <source>
        <dbReference type="ARBA" id="ARBA00023180"/>
    </source>
</evidence>
<evidence type="ECO:0000256" key="8">
    <source>
        <dbReference type="ARBA" id="ARBA00023040"/>
    </source>
</evidence>
<keyword evidence="3" id="KW-1003">Cell membrane</keyword>
<feature type="compositionally biased region" description="Basic and acidic residues" evidence="17">
    <location>
        <begin position="52"/>
        <end position="61"/>
    </location>
</feature>
<dbReference type="GO" id="GO:0045211">
    <property type="term" value="C:postsynaptic membrane"/>
    <property type="evidence" value="ECO:0007669"/>
    <property type="project" value="UniProtKB-SubCell"/>
</dbReference>
<dbReference type="InterPro" id="IPR043458">
    <property type="entry name" value="GPR158/179"/>
</dbReference>
<evidence type="ECO:0000256" key="13">
    <source>
        <dbReference type="ARBA" id="ARBA00023224"/>
    </source>
</evidence>
<evidence type="ECO:0000256" key="14">
    <source>
        <dbReference type="ARBA" id="ARBA00023257"/>
    </source>
</evidence>
<organism evidence="20 21">
    <name type="scientific">Candidula unifasciata</name>
    <dbReference type="NCBI Taxonomy" id="100452"/>
    <lineage>
        <taxon>Eukaryota</taxon>
        <taxon>Metazoa</taxon>
        <taxon>Spiralia</taxon>
        <taxon>Lophotrochozoa</taxon>
        <taxon>Mollusca</taxon>
        <taxon>Gastropoda</taxon>
        <taxon>Heterobranchia</taxon>
        <taxon>Euthyneura</taxon>
        <taxon>Panpulmonata</taxon>
        <taxon>Eupulmonata</taxon>
        <taxon>Stylommatophora</taxon>
        <taxon>Helicina</taxon>
        <taxon>Helicoidea</taxon>
        <taxon>Geomitridae</taxon>
        <taxon>Candidula</taxon>
    </lineage>
</organism>
<keyword evidence="15" id="KW-0966">Cell projection</keyword>
<dbReference type="EMBL" id="CAJHNH020003212">
    <property type="protein sequence ID" value="CAG5128767.1"/>
    <property type="molecule type" value="Genomic_DNA"/>
</dbReference>
<keyword evidence="8" id="KW-0297">G-protein coupled receptor</keyword>
<evidence type="ECO:0000256" key="18">
    <source>
        <dbReference type="SAM" id="Phobius"/>
    </source>
</evidence>
<evidence type="ECO:0000256" key="11">
    <source>
        <dbReference type="ARBA" id="ARBA00023170"/>
    </source>
</evidence>
<dbReference type="OrthoDB" id="5823771at2759"/>
<evidence type="ECO:0000256" key="2">
    <source>
        <dbReference type="ARBA" id="ARBA00007242"/>
    </source>
</evidence>
<proteinExistence type="inferred from homology"/>
<evidence type="ECO:0000313" key="20">
    <source>
        <dbReference type="EMBL" id="CAG5128767.1"/>
    </source>
</evidence>
<dbReference type="PANTHER" id="PTHR32546:SF26">
    <property type="entry name" value="SMOG, ISOFORM D"/>
    <property type="match status" value="1"/>
</dbReference>
<gene>
    <name evidence="20" type="ORF">CUNI_LOCUS14325</name>
</gene>
<feature type="domain" description="G-protein coupled receptors family 3 profile" evidence="19">
    <location>
        <begin position="399"/>
        <end position="475"/>
    </location>
</feature>
<accession>A0A8S3ZH40</accession>
<evidence type="ECO:0000259" key="19">
    <source>
        <dbReference type="PROSITE" id="PS50259"/>
    </source>
</evidence>
<feature type="transmembrane region" description="Helical" evidence="18">
    <location>
        <begin position="457"/>
        <end position="474"/>
    </location>
</feature>
<name>A0A8S3ZH40_9EUPU</name>
<feature type="compositionally biased region" description="Low complexity" evidence="17">
    <location>
        <begin position="189"/>
        <end position="207"/>
    </location>
</feature>
<evidence type="ECO:0000256" key="9">
    <source>
        <dbReference type="ARBA" id="ARBA00023136"/>
    </source>
</evidence>
<dbReference type="Gene3D" id="3.30.450.20">
    <property type="entry name" value="PAS domain"/>
    <property type="match status" value="1"/>
</dbReference>
<evidence type="ECO:0000256" key="1">
    <source>
        <dbReference type="ARBA" id="ARBA00004487"/>
    </source>
</evidence>
<keyword evidence="12" id="KW-0325">Glycoprotein</keyword>
<evidence type="ECO:0000256" key="16">
    <source>
        <dbReference type="ARBA" id="ARBA00034104"/>
    </source>
</evidence>
<feature type="non-terminal residue" evidence="20">
    <location>
        <position position="1"/>
    </location>
</feature>
<dbReference type="Pfam" id="PF00003">
    <property type="entry name" value="7tm_3"/>
    <property type="match status" value="1"/>
</dbReference>
<feature type="region of interest" description="Disordered" evidence="17">
    <location>
        <begin position="189"/>
        <end position="208"/>
    </location>
</feature>
<sequence>MKLTSSNKPSDIFKHKQRRKNRREIPTRFSLDTLKYQSNSMAYNEEIRHHSLNPEDNFLRERKPRSASSESSKTEGLIVSPEDHFLTQTLNLVDKLQANPEPCNIPGKRIIILKTQKFKPDQFFPVFMEEVKRTVQIANTINDLLLYTKSPPESFLDMFFAMTQSLVETGPLVTGCAIAFNLMSTAPPSLSPATSQSSPTSRSSQPSYELQSLFPYSYRSRDGSVVVTDLSRLYKPQTTTWFSVHVNKSTESLLKTRNRIYANKTDVGNVTSFNAKWNKTVSVTAEDGYWATPYYDCLLRSWVIQYSIPFYQLKGVTPEFKGVVLLEANFEAIQINQCANDGSLFSNTHRCRRASTEFNCLLMTTPSSPSTPQSAEVEPIVAYDILVRGIPLGIQSFCMTVSVVIGTVIICLRKTKVMRSSIWILLEMLLFGAILLYATVVIQYFEPTTTTCLLLPWFREVGFAVVYGVLVLKIY</sequence>
<dbReference type="GO" id="GO:0043005">
    <property type="term" value="C:neuron projection"/>
    <property type="evidence" value="ECO:0007669"/>
    <property type="project" value="UniProtKB-SubCell"/>
</dbReference>
<keyword evidence="4 18" id="KW-0812">Transmembrane</keyword>
<dbReference type="GO" id="GO:0004930">
    <property type="term" value="F:G protein-coupled receptor activity"/>
    <property type="evidence" value="ECO:0007669"/>
    <property type="project" value="UniProtKB-KW"/>
</dbReference>
<evidence type="ECO:0000256" key="4">
    <source>
        <dbReference type="ARBA" id="ARBA00022692"/>
    </source>
</evidence>
<dbReference type="Pfam" id="PF22572">
    <property type="entry name" value="GPR158_179_EC"/>
    <property type="match status" value="1"/>
</dbReference>
<evidence type="ECO:0000256" key="3">
    <source>
        <dbReference type="ARBA" id="ARBA00022475"/>
    </source>
</evidence>
<keyword evidence="14" id="KW-0628">Postsynaptic cell membrane</keyword>
<dbReference type="Proteomes" id="UP000678393">
    <property type="component" value="Unassembled WGS sequence"/>
</dbReference>
<evidence type="ECO:0000256" key="5">
    <source>
        <dbReference type="ARBA" id="ARBA00022729"/>
    </source>
</evidence>
<dbReference type="PROSITE" id="PS50259">
    <property type="entry name" value="G_PROTEIN_RECEP_F3_4"/>
    <property type="match status" value="1"/>
</dbReference>
<keyword evidence="7" id="KW-0770">Synapse</keyword>
<comment type="caution">
    <text evidence="20">The sequence shown here is derived from an EMBL/GenBank/DDBJ whole genome shotgun (WGS) entry which is preliminary data.</text>
</comment>
<feature type="transmembrane region" description="Helical" evidence="18">
    <location>
        <begin position="392"/>
        <end position="412"/>
    </location>
</feature>
<keyword evidence="5" id="KW-0732">Signal</keyword>
<feature type="transmembrane region" description="Helical" evidence="18">
    <location>
        <begin position="424"/>
        <end position="445"/>
    </location>
</feature>
<keyword evidence="6 18" id="KW-1133">Transmembrane helix</keyword>
<comment type="similarity">
    <text evidence="2">Belongs to the G-protein coupled receptor 3 family.</text>
</comment>
<comment type="subcellular location">
    <subcellularLocation>
        <location evidence="1">Cell projection</location>
        <location evidence="1">Neuron projection</location>
    </subcellularLocation>
    <subcellularLocation>
        <location evidence="16">Postsynaptic cell membrane</location>
        <topology evidence="16">Multi-pass membrane protein</topology>
    </subcellularLocation>
</comment>
<feature type="region of interest" description="Disordered" evidence="17">
    <location>
        <begin position="1"/>
        <end position="30"/>
    </location>
</feature>
<evidence type="ECO:0000256" key="7">
    <source>
        <dbReference type="ARBA" id="ARBA00023018"/>
    </source>
</evidence>
<keyword evidence="13" id="KW-0807">Transducer</keyword>
<evidence type="ECO:0000256" key="10">
    <source>
        <dbReference type="ARBA" id="ARBA00023157"/>
    </source>
</evidence>
<evidence type="ECO:0000313" key="21">
    <source>
        <dbReference type="Proteomes" id="UP000678393"/>
    </source>
</evidence>
<keyword evidence="10" id="KW-1015">Disulfide bond</keyword>
<evidence type="ECO:0000256" key="6">
    <source>
        <dbReference type="ARBA" id="ARBA00022989"/>
    </source>
</evidence>
<keyword evidence="11" id="KW-0675">Receptor</keyword>
<evidence type="ECO:0000256" key="17">
    <source>
        <dbReference type="SAM" id="MobiDB-lite"/>
    </source>
</evidence>
<dbReference type="InterPro" id="IPR017978">
    <property type="entry name" value="GPCR_3_C"/>
</dbReference>